<dbReference type="Gene3D" id="1.10.260.40">
    <property type="entry name" value="lambda repressor-like DNA-binding domains"/>
    <property type="match status" value="1"/>
</dbReference>
<accession>A0A1I1RZS2</accession>
<dbReference type="Proteomes" id="UP000182258">
    <property type="component" value="Unassembled WGS sequence"/>
</dbReference>
<feature type="domain" description="HTH cro/C1-type" evidence="1">
    <location>
        <begin position="28"/>
        <end position="82"/>
    </location>
</feature>
<evidence type="ECO:0000313" key="2">
    <source>
        <dbReference type="EMBL" id="SFD39829.1"/>
    </source>
</evidence>
<dbReference type="AlphaFoldDB" id="A0A1I1RZS2"/>
<name>A0A1I1RZS2_9HYPH</name>
<dbReference type="EMBL" id="FOMB01000052">
    <property type="protein sequence ID" value="SFD39829.1"/>
    <property type="molecule type" value="Genomic_DNA"/>
</dbReference>
<dbReference type="Pfam" id="PF13560">
    <property type="entry name" value="HTH_31"/>
    <property type="match status" value="1"/>
</dbReference>
<reference evidence="2 3" key="1">
    <citation type="submission" date="2016-10" db="EMBL/GenBank/DDBJ databases">
        <authorList>
            <person name="de Groot N.N."/>
        </authorList>
    </citation>
    <scope>NUCLEOTIDE SEQUENCE [LARGE SCALE GENOMIC DNA]</scope>
    <source>
        <strain evidence="2 3">CGMCC 1.10210</strain>
    </source>
</reference>
<evidence type="ECO:0000259" key="1">
    <source>
        <dbReference type="PROSITE" id="PS50943"/>
    </source>
</evidence>
<dbReference type="GO" id="GO:0003677">
    <property type="term" value="F:DNA binding"/>
    <property type="evidence" value="ECO:0007669"/>
    <property type="project" value="UniProtKB-KW"/>
</dbReference>
<proteinExistence type="predicted"/>
<dbReference type="InterPro" id="IPR010982">
    <property type="entry name" value="Lambda_DNA-bd_dom_sf"/>
</dbReference>
<dbReference type="SUPFAM" id="SSF47413">
    <property type="entry name" value="lambda repressor-like DNA-binding domains"/>
    <property type="match status" value="1"/>
</dbReference>
<dbReference type="InterPro" id="IPR001387">
    <property type="entry name" value="Cro/C1-type_HTH"/>
</dbReference>
<evidence type="ECO:0000313" key="3">
    <source>
        <dbReference type="Proteomes" id="UP000182258"/>
    </source>
</evidence>
<protein>
    <submittedName>
        <fullName evidence="2">DNA-binding transcriptional regulator, XRE-family HTH domain</fullName>
    </submittedName>
</protein>
<gene>
    <name evidence="2" type="ORF">SAMN04488059_1524</name>
</gene>
<dbReference type="STRING" id="728005.SAMN04488059_1524"/>
<dbReference type="PROSITE" id="PS50943">
    <property type="entry name" value="HTH_CROC1"/>
    <property type="match status" value="1"/>
</dbReference>
<dbReference type="CDD" id="cd00093">
    <property type="entry name" value="HTH_XRE"/>
    <property type="match status" value="1"/>
</dbReference>
<dbReference type="SMART" id="SM00530">
    <property type="entry name" value="HTH_XRE"/>
    <property type="match status" value="1"/>
</dbReference>
<organism evidence="2 3">
    <name type="scientific">Devosia psychrophila</name>
    <dbReference type="NCBI Taxonomy" id="728005"/>
    <lineage>
        <taxon>Bacteria</taxon>
        <taxon>Pseudomonadati</taxon>
        <taxon>Pseudomonadota</taxon>
        <taxon>Alphaproteobacteria</taxon>
        <taxon>Hyphomicrobiales</taxon>
        <taxon>Devosiaceae</taxon>
        <taxon>Devosia</taxon>
    </lineage>
</organism>
<keyword evidence="2" id="KW-0238">DNA-binding</keyword>
<sequence>MEHTLPKPESRPTSRYAKEAAELLGLLIRRTRIDRQMTAEEVAERAGMSRGLVHRIEKGDLGASIGAAFEVASVVGLRLFDQDVRGMTLKANEARSVNTLLPQAVRTSTGKVNDDF</sequence>